<reference evidence="13" key="1">
    <citation type="submission" date="2016-08" db="EMBL/GenBank/DDBJ databases">
        <title>VSG repertoire of Trypanosoma brucei EATRO 1125.</title>
        <authorList>
            <person name="Cross G.A."/>
        </authorList>
    </citation>
    <scope>NUCLEOTIDE SEQUENCE</scope>
    <source>
        <strain evidence="13">EATRO 1125</strain>
    </source>
</reference>
<feature type="region of interest" description="Disordered" evidence="9">
    <location>
        <begin position="420"/>
        <end position="455"/>
    </location>
</feature>
<feature type="chain" id="PRO_5011977906" evidence="10">
    <location>
        <begin position="19"/>
        <end position="488"/>
    </location>
</feature>
<keyword evidence="6" id="KW-0472">Membrane</keyword>
<evidence type="ECO:0000256" key="5">
    <source>
        <dbReference type="ARBA" id="ARBA00022729"/>
    </source>
</evidence>
<feature type="domain" description="Trypanosome variant surface glycoprotein B-type N-terminal" evidence="12">
    <location>
        <begin position="10"/>
        <end position="352"/>
    </location>
</feature>
<feature type="domain" description="Trypanosome variant surface glycoprotein C-terminal" evidence="11">
    <location>
        <begin position="392"/>
        <end position="487"/>
    </location>
</feature>
<evidence type="ECO:0000256" key="10">
    <source>
        <dbReference type="SAM" id="SignalP"/>
    </source>
</evidence>
<dbReference type="VEuPathDB" id="TriTrypDB:Tb427_000063300"/>
<evidence type="ECO:0000256" key="2">
    <source>
        <dbReference type="ARBA" id="ARBA00004609"/>
    </source>
</evidence>
<dbReference type="GO" id="GO:0005886">
    <property type="term" value="C:plasma membrane"/>
    <property type="evidence" value="ECO:0007669"/>
    <property type="project" value="UniProtKB-SubCell"/>
</dbReference>
<dbReference type="GO" id="GO:0098552">
    <property type="term" value="C:side of membrane"/>
    <property type="evidence" value="ECO:0007669"/>
    <property type="project" value="UniProtKB-KW"/>
</dbReference>
<evidence type="ECO:0000256" key="7">
    <source>
        <dbReference type="ARBA" id="ARBA00023180"/>
    </source>
</evidence>
<comment type="function">
    <text evidence="1">VSG forms a coat on the surface of the parasite. The trypanosome evades the immune response of the host by expressing a series of antigenically distinct VSGs from an estimated 1000 VSG genes.</text>
</comment>
<protein>
    <submittedName>
        <fullName evidence="13">Variant surface glycoprotein 1125.332</fullName>
    </submittedName>
</protein>
<evidence type="ECO:0000256" key="6">
    <source>
        <dbReference type="ARBA" id="ARBA00023136"/>
    </source>
</evidence>
<dbReference type="EMBL" id="KX699191">
    <property type="protein sequence ID" value="APD73147.1"/>
    <property type="molecule type" value="Genomic_DNA"/>
</dbReference>
<dbReference type="InterPro" id="IPR019609">
    <property type="entry name" value="Variant_surf_glycoprt_trypan_C"/>
</dbReference>
<feature type="signal peptide" evidence="10">
    <location>
        <begin position="1"/>
        <end position="18"/>
    </location>
</feature>
<evidence type="ECO:0000256" key="4">
    <source>
        <dbReference type="ARBA" id="ARBA00022622"/>
    </source>
</evidence>
<dbReference type="Gene3D" id="3.30.1680.40">
    <property type="match status" value="1"/>
</dbReference>
<keyword evidence="5 10" id="KW-0732">Signal</keyword>
<evidence type="ECO:0000256" key="8">
    <source>
        <dbReference type="ARBA" id="ARBA00023288"/>
    </source>
</evidence>
<evidence type="ECO:0000259" key="11">
    <source>
        <dbReference type="Pfam" id="PF10659"/>
    </source>
</evidence>
<evidence type="ECO:0000256" key="3">
    <source>
        <dbReference type="ARBA" id="ARBA00022475"/>
    </source>
</evidence>
<sequence length="488" mass="52785">MIVAQLLTSIFLVQRAHTGGLDNAADFTALCTVYNQYAKKDTIAAKIQTKTASELTEEIQKLNISTATESWFDNKDGNFTTQGKVTDQEGLDAWRKQAKAAVEKPKTGDHIFERLAPGQIRDKTNKAIAELAARAIQLQSDYEEAAQREKTAVADAQAALTYAMFGAGKRAFDKNKYNSGQAHRTNLCGNGNTGDKAAGDALADAFICLCTGQTGNAQNDCHNGLTKRVQNSGDQTDAANQAWKDIPPICTKMSPPTTVTATTIKIATAALLSRIGALNNDATSEHGRFTLGKTEDGNCDGTAGSKQCINYKQQMTSGTDTLTWLQQLYAAQEKLREAKEAAVEADQIGRQISGLSATARSAYLEAQHAINNPIKETNIKPPATKITKEEDCSKHTEQNVCVDPCKWNENATDKTKKCSLDPKKAAEQATQSTGTEDKKEEKCTGKKQGDCEKDSGCKWDGKECKDSSILVNKQFALSVVSAFVALLF</sequence>
<keyword evidence="8" id="KW-0449">Lipoprotein</keyword>
<dbReference type="Pfam" id="PF13206">
    <property type="entry name" value="VSG_B"/>
    <property type="match status" value="1"/>
</dbReference>
<evidence type="ECO:0000256" key="1">
    <source>
        <dbReference type="ARBA" id="ARBA00002523"/>
    </source>
</evidence>
<keyword evidence="4" id="KW-0336">GPI-anchor</keyword>
<proteinExistence type="predicted"/>
<name>A0A1J0R5S1_9TRYP</name>
<organism evidence="13">
    <name type="scientific">Trypanosoma brucei</name>
    <dbReference type="NCBI Taxonomy" id="5691"/>
    <lineage>
        <taxon>Eukaryota</taxon>
        <taxon>Discoba</taxon>
        <taxon>Euglenozoa</taxon>
        <taxon>Kinetoplastea</taxon>
        <taxon>Metakinetoplastina</taxon>
        <taxon>Trypanosomatida</taxon>
        <taxon>Trypanosomatidae</taxon>
        <taxon>Trypanosoma</taxon>
    </lineage>
</organism>
<accession>A0A1J0R5S1</accession>
<keyword evidence="7" id="KW-0325">Glycoprotein</keyword>
<evidence type="ECO:0000256" key="9">
    <source>
        <dbReference type="SAM" id="MobiDB-lite"/>
    </source>
</evidence>
<evidence type="ECO:0000313" key="13">
    <source>
        <dbReference type="EMBL" id="APD73147.1"/>
    </source>
</evidence>
<dbReference type="Pfam" id="PF10659">
    <property type="entry name" value="Trypan_glycop_C"/>
    <property type="match status" value="1"/>
</dbReference>
<feature type="compositionally biased region" description="Basic and acidic residues" evidence="9">
    <location>
        <begin position="435"/>
        <end position="455"/>
    </location>
</feature>
<comment type="subcellular location">
    <subcellularLocation>
        <location evidence="2">Cell membrane</location>
        <topology evidence="2">Lipid-anchor</topology>
        <topology evidence="2">GPI-anchor</topology>
    </subcellularLocation>
</comment>
<dbReference type="VEuPathDB" id="TriTrypDB:Tb927.11.18260"/>
<dbReference type="VEuPathDB" id="TriTrypDB:Tb1125.Tb09.v4.0023"/>
<evidence type="ECO:0000259" key="12">
    <source>
        <dbReference type="Pfam" id="PF13206"/>
    </source>
</evidence>
<dbReference type="InterPro" id="IPR025932">
    <property type="entry name" value="Trypano_VSG_B_N_dom"/>
</dbReference>
<keyword evidence="3" id="KW-1003">Cell membrane</keyword>
<dbReference type="AlphaFoldDB" id="A0A1J0R5S1"/>